<dbReference type="OrthoDB" id="1859733at2759"/>
<keyword evidence="1" id="KW-0732">Signal</keyword>
<protein>
    <recommendedName>
        <fullName evidence="4">Malate dehydrogenase</fullName>
    </recommendedName>
</protein>
<dbReference type="PANTHER" id="PTHR35567:SF1">
    <property type="entry name" value="CONSERVED FUNGAL PROTEIN (AFU_ORTHOLOGUE AFUA_1G14230)"/>
    <property type="match status" value="1"/>
</dbReference>
<evidence type="ECO:0000313" key="2">
    <source>
        <dbReference type="EMBL" id="KAE9979030.1"/>
    </source>
</evidence>
<gene>
    <name evidence="2" type="ORF">EG327_007191</name>
</gene>
<dbReference type="AlphaFoldDB" id="A0A8H3YYN3"/>
<dbReference type="PANTHER" id="PTHR35567">
    <property type="entry name" value="MALATE DEHYDROGENASE (AFU_ORTHOLOGUE AFUA_2G13800)"/>
    <property type="match status" value="1"/>
</dbReference>
<dbReference type="Proteomes" id="UP000490939">
    <property type="component" value="Unassembled WGS sequence"/>
</dbReference>
<dbReference type="InterPro" id="IPR021851">
    <property type="entry name" value="DUF3455"/>
</dbReference>
<accession>A0A8H3YYN3</accession>
<organism evidence="2 3">
    <name type="scientific">Venturia inaequalis</name>
    <name type="common">Apple scab fungus</name>
    <dbReference type="NCBI Taxonomy" id="5025"/>
    <lineage>
        <taxon>Eukaryota</taxon>
        <taxon>Fungi</taxon>
        <taxon>Dikarya</taxon>
        <taxon>Ascomycota</taxon>
        <taxon>Pezizomycotina</taxon>
        <taxon>Dothideomycetes</taxon>
        <taxon>Pleosporomycetidae</taxon>
        <taxon>Venturiales</taxon>
        <taxon>Venturiaceae</taxon>
        <taxon>Venturia</taxon>
    </lineage>
</organism>
<keyword evidence="3" id="KW-1185">Reference proteome</keyword>
<feature type="signal peptide" evidence="1">
    <location>
        <begin position="1"/>
        <end position="24"/>
    </location>
</feature>
<evidence type="ECO:0000313" key="3">
    <source>
        <dbReference type="Proteomes" id="UP000490939"/>
    </source>
</evidence>
<proteinExistence type="predicted"/>
<evidence type="ECO:0008006" key="4">
    <source>
        <dbReference type="Google" id="ProtNLM"/>
    </source>
</evidence>
<sequence length="257" mass="27200">MILTRASIAILAAFLSPIFATAAAVDTRESKVLSTFEKRFAEASASVLIPRKEGGDAAATCDLASTQMPNTSPVALPPPSTGLSLTHIAIGRGTQNYTCIDDSATPVASGAVATLFNVTCLAGPYPSLLALLPDIALKFPTPEPSSVMSPANLFLSGHHFFTDLTTPFFNFNTNAHEWGTVGCKKANATDAPNKATDVPWLKLSSKARDGCTISEVYRLNTKGGQPPATCKGMGSQFTVQYAAEYWFWSNPDAPAYT</sequence>
<evidence type="ECO:0000256" key="1">
    <source>
        <dbReference type="SAM" id="SignalP"/>
    </source>
</evidence>
<comment type="caution">
    <text evidence="2">The sequence shown here is derived from an EMBL/GenBank/DDBJ whole genome shotgun (WGS) entry which is preliminary data.</text>
</comment>
<reference evidence="2 3" key="1">
    <citation type="submission" date="2019-07" db="EMBL/GenBank/DDBJ databases">
        <title>Venturia inaequalis Genome Resource.</title>
        <authorList>
            <person name="Lichtner F.J."/>
        </authorList>
    </citation>
    <scope>NUCLEOTIDE SEQUENCE [LARGE SCALE GENOMIC DNA]</scope>
    <source>
        <strain evidence="2 3">DMI_063113</strain>
    </source>
</reference>
<feature type="chain" id="PRO_5034961703" description="Malate dehydrogenase" evidence="1">
    <location>
        <begin position="25"/>
        <end position="257"/>
    </location>
</feature>
<name>A0A8H3YYN3_VENIN</name>
<dbReference type="Pfam" id="PF11937">
    <property type="entry name" value="DUF3455"/>
    <property type="match status" value="1"/>
</dbReference>
<dbReference type="EMBL" id="WNWR01000426">
    <property type="protein sequence ID" value="KAE9979030.1"/>
    <property type="molecule type" value="Genomic_DNA"/>
</dbReference>